<gene>
    <name evidence="6" type="ORF">PVAND_009382</name>
</gene>
<accession>A0A9J6CD43</accession>
<comment type="caution">
    <text evidence="6">The sequence shown here is derived from an EMBL/GenBank/DDBJ whole genome shotgun (WGS) entry which is preliminary data.</text>
</comment>
<keyword evidence="7" id="KW-1185">Reference proteome</keyword>
<keyword evidence="2" id="KW-0276">Fatty acid metabolism</keyword>
<name>A0A9J6CD43_POLVA</name>
<dbReference type="InterPro" id="IPR042099">
    <property type="entry name" value="ANL_N_sf"/>
</dbReference>
<evidence type="ECO:0000256" key="1">
    <source>
        <dbReference type="ARBA" id="ARBA00022598"/>
    </source>
</evidence>
<dbReference type="OrthoDB" id="3633556at2759"/>
<evidence type="ECO:0000313" key="7">
    <source>
        <dbReference type="Proteomes" id="UP001107558"/>
    </source>
</evidence>
<organism evidence="6 7">
    <name type="scientific">Polypedilum vanderplanki</name>
    <name type="common">Sleeping chironomid midge</name>
    <dbReference type="NCBI Taxonomy" id="319348"/>
    <lineage>
        <taxon>Eukaryota</taxon>
        <taxon>Metazoa</taxon>
        <taxon>Ecdysozoa</taxon>
        <taxon>Arthropoda</taxon>
        <taxon>Hexapoda</taxon>
        <taxon>Insecta</taxon>
        <taxon>Pterygota</taxon>
        <taxon>Neoptera</taxon>
        <taxon>Endopterygota</taxon>
        <taxon>Diptera</taxon>
        <taxon>Nematocera</taxon>
        <taxon>Chironomoidea</taxon>
        <taxon>Chironomidae</taxon>
        <taxon>Chironominae</taxon>
        <taxon>Polypedilum</taxon>
        <taxon>Polypedilum</taxon>
    </lineage>
</organism>
<evidence type="ECO:0000259" key="5">
    <source>
        <dbReference type="Pfam" id="PF00501"/>
    </source>
</evidence>
<dbReference type="AlphaFoldDB" id="A0A9J6CD43"/>
<evidence type="ECO:0000313" key="6">
    <source>
        <dbReference type="EMBL" id="KAG5679845.1"/>
    </source>
</evidence>
<reference evidence="6" key="1">
    <citation type="submission" date="2021-03" db="EMBL/GenBank/DDBJ databases">
        <title>Chromosome level genome of the anhydrobiotic midge Polypedilum vanderplanki.</title>
        <authorList>
            <person name="Yoshida Y."/>
            <person name="Kikawada T."/>
            <person name="Gusev O."/>
        </authorList>
    </citation>
    <scope>NUCLEOTIDE SEQUENCE</scope>
    <source>
        <strain evidence="6">NIAS01</strain>
        <tissue evidence="6">Whole body or cell culture</tissue>
    </source>
</reference>
<dbReference type="Pfam" id="PF00501">
    <property type="entry name" value="AMP-binding"/>
    <property type="match status" value="1"/>
</dbReference>
<keyword evidence="1" id="KW-0436">Ligase</keyword>
<feature type="domain" description="AMP-dependent synthetase/ligase" evidence="5">
    <location>
        <begin position="62"/>
        <end position="437"/>
    </location>
</feature>
<sequence length="627" mass="70058">MKEIQSEKLKSTENRFAVSLTDHVKIFTSENEISPRDVQTIPEVFDQICEKFSNHNALMFKVKEFGTVAVLASNSVEWFLSYLAAIHAGGIITGIYTTNSPDACHHILESSKANIVVVDNDEQLQKILKIKDKLPNLKAIVQTFPSKISTDEKIYKWQEVEMMEIDDEIVEIYQERLSKIKANACCNIIYTSGTTGNPKGVMLSHDNLVWNAQNFANAHGTFKLGEEIMVTYLPLSHIVGSINDIIAPLLIASTIYFADENALKGTLLKTLTEARPTNFVSIPRVYEKIYENLTKKLNATGVIKGTLISWARNAALNYHLNEIKGQSGSSIKYMLAKPFLNKIKAALGFDRVHTLMVGAAPTSKEIFEFFLSLDLKLFEAYGSSETAAVITCNTSTDMKIGSVGKAPSNIEVKIKDPDENGVGEIYCRGRMTFMGYLNDIEKTMEVIDKDFWFNTGDVGYFDDEEFLFITGRTKELIVSSGGENIPYLLIENTVKNECEAISNAFLVGDKRKFLTMLITLKTKMDQNGAATDELADESLTLMKDLGLNYVSLSEVLNVGPDKKVLTAIQSAIDRANEKAISRAQKVQKFAILPNDFSLSTGELSSTLKLKRHFVLEKYKKIIDEFYL</sequence>
<dbReference type="PROSITE" id="PS00455">
    <property type="entry name" value="AMP_BINDING"/>
    <property type="match status" value="1"/>
</dbReference>
<dbReference type="Proteomes" id="UP001107558">
    <property type="component" value="Chromosome 1"/>
</dbReference>
<evidence type="ECO:0000256" key="3">
    <source>
        <dbReference type="ARBA" id="ARBA00023098"/>
    </source>
</evidence>
<dbReference type="PANTHER" id="PTHR43272:SF32">
    <property type="entry name" value="AMP-DEPENDENT SYNTHETASE_LIGASE DOMAIN-CONTAINING PROTEIN"/>
    <property type="match status" value="1"/>
</dbReference>
<evidence type="ECO:0000256" key="2">
    <source>
        <dbReference type="ARBA" id="ARBA00022832"/>
    </source>
</evidence>
<dbReference type="EC" id="6.2.1.3" evidence="4"/>
<dbReference type="InterPro" id="IPR020845">
    <property type="entry name" value="AMP-binding_CS"/>
</dbReference>
<keyword evidence="3" id="KW-0443">Lipid metabolism</keyword>
<dbReference type="GO" id="GO:0005783">
    <property type="term" value="C:endoplasmic reticulum"/>
    <property type="evidence" value="ECO:0007669"/>
    <property type="project" value="TreeGrafter"/>
</dbReference>
<dbReference type="InterPro" id="IPR000873">
    <property type="entry name" value="AMP-dep_synth/lig_dom"/>
</dbReference>
<dbReference type="PANTHER" id="PTHR43272">
    <property type="entry name" value="LONG-CHAIN-FATTY-ACID--COA LIGASE"/>
    <property type="match status" value="1"/>
</dbReference>
<protein>
    <recommendedName>
        <fullName evidence="4">long-chain-fatty-acid--CoA ligase</fullName>
        <ecNumber evidence="4">6.2.1.3</ecNumber>
    </recommendedName>
</protein>
<dbReference type="GO" id="GO:0004467">
    <property type="term" value="F:long-chain fatty acid-CoA ligase activity"/>
    <property type="evidence" value="ECO:0007669"/>
    <property type="project" value="UniProtKB-EC"/>
</dbReference>
<dbReference type="SUPFAM" id="SSF56801">
    <property type="entry name" value="Acetyl-CoA synthetase-like"/>
    <property type="match status" value="1"/>
</dbReference>
<dbReference type="GO" id="GO:0016020">
    <property type="term" value="C:membrane"/>
    <property type="evidence" value="ECO:0007669"/>
    <property type="project" value="TreeGrafter"/>
</dbReference>
<dbReference type="Pfam" id="PF23562">
    <property type="entry name" value="AMP-binding_C_3"/>
    <property type="match status" value="1"/>
</dbReference>
<dbReference type="Gene3D" id="3.40.50.12780">
    <property type="entry name" value="N-terminal domain of ligase-like"/>
    <property type="match status" value="1"/>
</dbReference>
<dbReference type="EMBL" id="JADBJN010000001">
    <property type="protein sequence ID" value="KAG5679845.1"/>
    <property type="molecule type" value="Genomic_DNA"/>
</dbReference>
<proteinExistence type="predicted"/>
<evidence type="ECO:0000256" key="4">
    <source>
        <dbReference type="ARBA" id="ARBA00026121"/>
    </source>
</evidence>